<dbReference type="Proteomes" id="UP001362999">
    <property type="component" value="Unassembled WGS sequence"/>
</dbReference>
<evidence type="ECO:0000313" key="2">
    <source>
        <dbReference type="EMBL" id="KAK7052646.1"/>
    </source>
</evidence>
<dbReference type="AlphaFoldDB" id="A0AAW0DQP0"/>
<gene>
    <name evidence="2" type="ORF">R3P38DRAFT_1652776</name>
</gene>
<feature type="signal peptide" evidence="1">
    <location>
        <begin position="1"/>
        <end position="30"/>
    </location>
</feature>
<evidence type="ECO:0008006" key="4">
    <source>
        <dbReference type="Google" id="ProtNLM"/>
    </source>
</evidence>
<evidence type="ECO:0000256" key="1">
    <source>
        <dbReference type="SAM" id="SignalP"/>
    </source>
</evidence>
<organism evidence="2 3">
    <name type="scientific">Favolaschia claudopus</name>
    <dbReference type="NCBI Taxonomy" id="2862362"/>
    <lineage>
        <taxon>Eukaryota</taxon>
        <taxon>Fungi</taxon>
        <taxon>Dikarya</taxon>
        <taxon>Basidiomycota</taxon>
        <taxon>Agaricomycotina</taxon>
        <taxon>Agaricomycetes</taxon>
        <taxon>Agaricomycetidae</taxon>
        <taxon>Agaricales</taxon>
        <taxon>Marasmiineae</taxon>
        <taxon>Mycenaceae</taxon>
        <taxon>Favolaschia</taxon>
    </lineage>
</organism>
<feature type="chain" id="PRO_5043732174" description="Secreted protein" evidence="1">
    <location>
        <begin position="31"/>
        <end position="162"/>
    </location>
</feature>
<reference evidence="2 3" key="1">
    <citation type="journal article" date="2024" name="J Genomics">
        <title>Draft genome sequencing and assembly of Favolaschia claudopus CIRM-BRFM 2984 isolated from oak limbs.</title>
        <authorList>
            <person name="Navarro D."/>
            <person name="Drula E."/>
            <person name="Chaduli D."/>
            <person name="Cazenave R."/>
            <person name="Ahrendt S."/>
            <person name="Wang J."/>
            <person name="Lipzen A."/>
            <person name="Daum C."/>
            <person name="Barry K."/>
            <person name="Grigoriev I.V."/>
            <person name="Favel A."/>
            <person name="Rosso M.N."/>
            <person name="Martin F."/>
        </authorList>
    </citation>
    <scope>NUCLEOTIDE SEQUENCE [LARGE SCALE GENOMIC DNA]</scope>
    <source>
        <strain evidence="2 3">CIRM-BRFM 2984</strain>
    </source>
</reference>
<keyword evidence="1" id="KW-0732">Signal</keyword>
<accession>A0AAW0DQP0</accession>
<comment type="caution">
    <text evidence="2">The sequence shown here is derived from an EMBL/GenBank/DDBJ whole genome shotgun (WGS) entry which is preliminary data.</text>
</comment>
<dbReference type="EMBL" id="JAWWNJ010000007">
    <property type="protein sequence ID" value="KAK7052646.1"/>
    <property type="molecule type" value="Genomic_DNA"/>
</dbReference>
<protein>
    <recommendedName>
        <fullName evidence="4">Secreted protein</fullName>
    </recommendedName>
</protein>
<name>A0AAW0DQP0_9AGAR</name>
<evidence type="ECO:0000313" key="3">
    <source>
        <dbReference type="Proteomes" id="UP001362999"/>
    </source>
</evidence>
<proteinExistence type="predicted"/>
<sequence>MSEPSKVSRAYNAYLLLSWLCCSSLAPLSTIPGSYPVGLMRHSFTRAKNTTRYVSSSRTHRDSESVSHILGRQLDGPLLSDKKTSEPSIDTVDTCTCAASGADPPPHPHSPIPIRLREQMGNENLERNFIPRSLSCSNRGRVIAVSTMRGLYPRLKLPGCFE</sequence>
<keyword evidence="3" id="KW-1185">Reference proteome</keyword>